<name>A0A072UC86_MEDTR</name>
<dbReference type="InterPro" id="IPR021419">
    <property type="entry name" value="Mediator_Med25_VWA"/>
</dbReference>
<evidence type="ECO:0000256" key="2">
    <source>
        <dbReference type="ARBA" id="ARBA00019694"/>
    </source>
</evidence>
<gene>
    <name evidence="5" type="ordered locus">MTR_6g085100</name>
</gene>
<proteinExistence type="inferred from homology"/>
<dbReference type="STRING" id="3880.A0A072UC86"/>
<evidence type="ECO:0000313" key="7">
    <source>
        <dbReference type="Proteomes" id="UP000002051"/>
    </source>
</evidence>
<accession>A0A072UC86</accession>
<dbReference type="EMBL" id="CM001222">
    <property type="protein sequence ID" value="KEH27076.1"/>
    <property type="molecule type" value="Genomic_DNA"/>
</dbReference>
<evidence type="ECO:0000313" key="6">
    <source>
        <dbReference type="EnsemblPlants" id="KEH27076"/>
    </source>
</evidence>
<keyword evidence="7" id="KW-1185">Reference proteome</keyword>
<reference evidence="6" key="3">
    <citation type="submission" date="2015-04" db="UniProtKB">
        <authorList>
            <consortium name="EnsemblPlants"/>
        </authorList>
    </citation>
    <scope>IDENTIFICATION</scope>
    <source>
        <strain evidence="6">cv. Jemalong A17</strain>
    </source>
</reference>
<reference evidence="5 7" key="1">
    <citation type="journal article" date="2011" name="Nature">
        <title>The Medicago genome provides insight into the evolution of rhizobial symbioses.</title>
        <authorList>
            <person name="Young N.D."/>
            <person name="Debelle F."/>
            <person name="Oldroyd G.E."/>
            <person name="Geurts R."/>
            <person name="Cannon S.B."/>
            <person name="Udvardi M.K."/>
            <person name="Benedito V.A."/>
            <person name="Mayer K.F."/>
            <person name="Gouzy J."/>
            <person name="Schoof H."/>
            <person name="Van de Peer Y."/>
            <person name="Proost S."/>
            <person name="Cook D.R."/>
            <person name="Meyers B.C."/>
            <person name="Spannagl M."/>
            <person name="Cheung F."/>
            <person name="De Mita S."/>
            <person name="Krishnakumar V."/>
            <person name="Gundlach H."/>
            <person name="Zhou S."/>
            <person name="Mudge J."/>
            <person name="Bharti A.K."/>
            <person name="Murray J.D."/>
            <person name="Naoumkina M.A."/>
            <person name="Rosen B."/>
            <person name="Silverstein K.A."/>
            <person name="Tang H."/>
            <person name="Rombauts S."/>
            <person name="Zhao P.X."/>
            <person name="Zhou P."/>
            <person name="Barbe V."/>
            <person name="Bardou P."/>
            <person name="Bechner M."/>
            <person name="Bellec A."/>
            <person name="Berger A."/>
            <person name="Berges H."/>
            <person name="Bidwell S."/>
            <person name="Bisseling T."/>
            <person name="Choisne N."/>
            <person name="Couloux A."/>
            <person name="Denny R."/>
            <person name="Deshpande S."/>
            <person name="Dai X."/>
            <person name="Doyle J.J."/>
            <person name="Dudez A.M."/>
            <person name="Farmer A.D."/>
            <person name="Fouteau S."/>
            <person name="Franken C."/>
            <person name="Gibelin C."/>
            <person name="Gish J."/>
            <person name="Goldstein S."/>
            <person name="Gonzalez A.J."/>
            <person name="Green P.J."/>
            <person name="Hallab A."/>
            <person name="Hartog M."/>
            <person name="Hua A."/>
            <person name="Humphray S.J."/>
            <person name="Jeong D.H."/>
            <person name="Jing Y."/>
            <person name="Jocker A."/>
            <person name="Kenton S.M."/>
            <person name="Kim D.J."/>
            <person name="Klee K."/>
            <person name="Lai H."/>
            <person name="Lang C."/>
            <person name="Lin S."/>
            <person name="Macmil S.L."/>
            <person name="Magdelenat G."/>
            <person name="Matthews L."/>
            <person name="McCorrison J."/>
            <person name="Monaghan E.L."/>
            <person name="Mun J.H."/>
            <person name="Najar F.Z."/>
            <person name="Nicholson C."/>
            <person name="Noirot C."/>
            <person name="O'Bleness M."/>
            <person name="Paule C.R."/>
            <person name="Poulain J."/>
            <person name="Prion F."/>
            <person name="Qin B."/>
            <person name="Qu C."/>
            <person name="Retzel E.F."/>
            <person name="Riddle C."/>
            <person name="Sallet E."/>
            <person name="Samain S."/>
            <person name="Samson N."/>
            <person name="Sanders I."/>
            <person name="Saurat O."/>
            <person name="Scarpelli C."/>
            <person name="Schiex T."/>
            <person name="Segurens B."/>
            <person name="Severin A.J."/>
            <person name="Sherrier D.J."/>
            <person name="Shi R."/>
            <person name="Sims S."/>
            <person name="Singer S.R."/>
            <person name="Sinharoy S."/>
            <person name="Sterck L."/>
            <person name="Viollet A."/>
            <person name="Wang B.B."/>
            <person name="Wang K."/>
            <person name="Wang M."/>
            <person name="Wang X."/>
            <person name="Warfsmann J."/>
            <person name="Weissenbach J."/>
            <person name="White D.D."/>
            <person name="White J.D."/>
            <person name="Wiley G.B."/>
            <person name="Wincker P."/>
            <person name="Xing Y."/>
            <person name="Yang L."/>
            <person name="Yao Z."/>
            <person name="Ying F."/>
            <person name="Zhai J."/>
            <person name="Zhou L."/>
            <person name="Zuber A."/>
            <person name="Denarie J."/>
            <person name="Dixon R.A."/>
            <person name="May G.D."/>
            <person name="Schwartz D.C."/>
            <person name="Rogers J."/>
            <person name="Quetier F."/>
            <person name="Town C.D."/>
            <person name="Roe B.A."/>
        </authorList>
    </citation>
    <scope>NUCLEOTIDE SEQUENCE [LARGE SCALE GENOMIC DNA]</scope>
    <source>
        <strain evidence="5">A17</strain>
        <strain evidence="6 7">cv. Jemalong A17</strain>
    </source>
</reference>
<dbReference type="PANTHER" id="PTHR12433">
    <property type="entry name" value="MEDIATOR OF RNA POLYMERASE II TRANSCRIPTION SUBUNIT 25"/>
    <property type="match status" value="1"/>
</dbReference>
<dbReference type="GO" id="GO:0045944">
    <property type="term" value="P:positive regulation of transcription by RNA polymerase II"/>
    <property type="evidence" value="ECO:0000318"/>
    <property type="project" value="GO_Central"/>
</dbReference>
<dbReference type="GO" id="GO:0005667">
    <property type="term" value="C:transcription regulator complex"/>
    <property type="evidence" value="ECO:0000318"/>
    <property type="project" value="GO_Central"/>
</dbReference>
<dbReference type="Pfam" id="PF11265">
    <property type="entry name" value="Med25_VWA"/>
    <property type="match status" value="1"/>
</dbReference>
<evidence type="ECO:0000256" key="3">
    <source>
        <dbReference type="SAM" id="MobiDB-lite"/>
    </source>
</evidence>
<dbReference type="GO" id="GO:0016592">
    <property type="term" value="C:mediator complex"/>
    <property type="evidence" value="ECO:0000318"/>
    <property type="project" value="GO_Central"/>
</dbReference>
<evidence type="ECO:0000259" key="4">
    <source>
        <dbReference type="Pfam" id="PF11265"/>
    </source>
</evidence>
<reference evidence="5 7" key="2">
    <citation type="journal article" date="2014" name="BMC Genomics">
        <title>An improved genome release (version Mt4.0) for the model legume Medicago truncatula.</title>
        <authorList>
            <person name="Tang H."/>
            <person name="Krishnakumar V."/>
            <person name="Bidwell S."/>
            <person name="Rosen B."/>
            <person name="Chan A."/>
            <person name="Zhou S."/>
            <person name="Gentzbittel L."/>
            <person name="Childs K.L."/>
            <person name="Yandell M."/>
            <person name="Gundlach H."/>
            <person name="Mayer K.F."/>
            <person name="Schwartz D.C."/>
            <person name="Town C.D."/>
        </authorList>
    </citation>
    <scope>GENOME REANNOTATION</scope>
    <source>
        <strain evidence="5">A17</strain>
        <strain evidence="6 7">cv. Jemalong A17</strain>
    </source>
</reference>
<comment type="similarity">
    <text evidence="1">Belongs to the Mediator complex subunit 25 family.</text>
</comment>
<feature type="region of interest" description="Disordered" evidence="3">
    <location>
        <begin position="483"/>
        <end position="509"/>
    </location>
</feature>
<sequence>MENKRWLNIVVDGNKALEQYWHDILSNYLEKIVRCFVGESQEQESYLGLVLYNANSELVEAGYDMQFINWTKDVTKFMENLSHLSFNGNDANQSTMAEGLAEALVMYPKPCDTMTEREYYISERHCILVAPGDPAPKSMLVCLPMIQRAQVIGQRLKACQADFLEVAKTCIPLSVSLSVITPNPVPIFGAIFNMGNNALTLSNAPISSYSTGQLTVLMSKNFREAHIALKEKGIMEYPSTTSVGSISAAPDTTLLRAFSTNFQEEQVSSSMAIGDRIHETGNAITPEPVSTSQHNSQELVVSKATDQENIVQMNLYEDIMSELDSDDDLFKPNKRSKTFAPLEDDADLQDFFKFDQNTFFDGFDQFLEQQDQQVMNQQQIPTEEAGVDFAKELQEILNGASRNTSTAQTANVECTTSSFQEVNVQPEELRAPAPNAGEGSSTGLLHESNLQLWYNPHAMTSTSTLDSQSFPTNAFNGNMTSISTLDSQSSQTNNFNRNMTSTSTLDSQSFPTNAFNGNFTFSNVMANSQMQQPQPVSSQNQFSGFPGFARGQIGNFSGQPVGQTGNFSGQPVGQHFQAYNHFLRNNNTAAYNLPAFGANTWLRPMQSLSPSYPSARMHFPTLEEIQDYVQTWEGTLAGKITSSRTTILRAKAFKKSSTPPTLTLGWPGRLEISNYLPQKALLHTRRFSQPIHYLFFHVAKYGNVDLYNHCKTRNNCAKVDLQFQTIILSPTEREPLFVGTVFPGVSIIFQSF</sequence>
<dbReference type="HOGENOM" id="CLU_438312_0_0_1"/>
<protein>
    <recommendedName>
        <fullName evidence="2">Mediator of RNA polymerase II transcription subunit 25</fullName>
    </recommendedName>
</protein>
<dbReference type="AlphaFoldDB" id="A0A072UC86"/>
<dbReference type="PANTHER" id="PTHR12433:SF12">
    <property type="entry name" value="MEDIATOR OF RNA POLYMERASE II TRANSCRIPTION SUBUNIT 25"/>
    <property type="match status" value="1"/>
</dbReference>
<dbReference type="Proteomes" id="UP000002051">
    <property type="component" value="Chromosome 6"/>
</dbReference>
<evidence type="ECO:0000256" key="1">
    <source>
        <dbReference type="ARBA" id="ARBA00009102"/>
    </source>
</evidence>
<dbReference type="EnsemblPlants" id="KEH27076">
    <property type="protein sequence ID" value="KEH27076"/>
    <property type="gene ID" value="MTR_6g085100"/>
</dbReference>
<evidence type="ECO:0000313" key="5">
    <source>
        <dbReference type="EMBL" id="KEH27076.1"/>
    </source>
</evidence>
<organism evidence="5 7">
    <name type="scientific">Medicago truncatula</name>
    <name type="common">Barrel medic</name>
    <name type="synonym">Medicago tribuloides</name>
    <dbReference type="NCBI Taxonomy" id="3880"/>
    <lineage>
        <taxon>Eukaryota</taxon>
        <taxon>Viridiplantae</taxon>
        <taxon>Streptophyta</taxon>
        <taxon>Embryophyta</taxon>
        <taxon>Tracheophyta</taxon>
        <taxon>Spermatophyta</taxon>
        <taxon>Magnoliopsida</taxon>
        <taxon>eudicotyledons</taxon>
        <taxon>Gunneridae</taxon>
        <taxon>Pentapetalae</taxon>
        <taxon>rosids</taxon>
        <taxon>fabids</taxon>
        <taxon>Fabales</taxon>
        <taxon>Fabaceae</taxon>
        <taxon>Papilionoideae</taxon>
        <taxon>50 kb inversion clade</taxon>
        <taxon>NPAAA clade</taxon>
        <taxon>Hologalegina</taxon>
        <taxon>IRL clade</taxon>
        <taxon>Trifolieae</taxon>
        <taxon>Medicago</taxon>
    </lineage>
</organism>
<feature type="domain" description="Mediator of RNA polymerase II transcription subunit 25 von Willebrand factor type A" evidence="4">
    <location>
        <begin position="9"/>
        <end position="203"/>
    </location>
</feature>